<feature type="chain" id="PRO_5012851051" evidence="1">
    <location>
        <begin position="28"/>
        <end position="238"/>
    </location>
</feature>
<proteinExistence type="predicted"/>
<gene>
    <name evidence="2" type="ORF">SAMN05446037_10556</name>
</gene>
<evidence type="ECO:0000256" key="1">
    <source>
        <dbReference type="SAM" id="SignalP"/>
    </source>
</evidence>
<name>A0A239KWB4_9FIRM</name>
<evidence type="ECO:0000313" key="2">
    <source>
        <dbReference type="EMBL" id="SNT21928.1"/>
    </source>
</evidence>
<keyword evidence="1" id="KW-0732">Signal</keyword>
<sequence length="238" mass="26081">MNVKFKKIFSVLLIVVMMISSFSIAFADEVNDEELSKPVEMILVENGVPRVITFDELEKIYPANILSESLMPNEDVIDFKTPSDEGDLVTPMSTTFYKYVEKSGKDSINYNDSKAVTPWIDGGQDGSSVSYGESITHTSSFGVSATVEINAILATLGASYVKSSSNSTSFGATFTIGANKRARVRFAPTTRASEGTVQTWRQLEGELNPRLISEKAASSTVVRKVGNFADGLYYLEYQ</sequence>
<evidence type="ECO:0000313" key="3">
    <source>
        <dbReference type="Proteomes" id="UP000198304"/>
    </source>
</evidence>
<dbReference type="OrthoDB" id="9838213at2"/>
<keyword evidence="3" id="KW-1185">Reference proteome</keyword>
<dbReference type="RefSeq" id="WP_089285473.1">
    <property type="nucleotide sequence ID" value="NZ_FZOJ01000055.1"/>
</dbReference>
<dbReference type="EMBL" id="FZOJ01000055">
    <property type="protein sequence ID" value="SNT21928.1"/>
    <property type="molecule type" value="Genomic_DNA"/>
</dbReference>
<protein>
    <submittedName>
        <fullName evidence="2">Uncharacterized protein</fullName>
    </submittedName>
</protein>
<organism evidence="2 3">
    <name type="scientific">Anaerovirgula multivorans</name>
    <dbReference type="NCBI Taxonomy" id="312168"/>
    <lineage>
        <taxon>Bacteria</taxon>
        <taxon>Bacillati</taxon>
        <taxon>Bacillota</taxon>
        <taxon>Clostridia</taxon>
        <taxon>Peptostreptococcales</taxon>
        <taxon>Natronincolaceae</taxon>
        <taxon>Anaerovirgula</taxon>
    </lineage>
</organism>
<accession>A0A239KWB4</accession>
<reference evidence="2 3" key="1">
    <citation type="submission" date="2017-06" db="EMBL/GenBank/DDBJ databases">
        <authorList>
            <person name="Kim H.J."/>
            <person name="Triplett B.A."/>
        </authorList>
    </citation>
    <scope>NUCLEOTIDE SEQUENCE [LARGE SCALE GENOMIC DNA]</scope>
    <source>
        <strain evidence="2 3">SCA</strain>
    </source>
</reference>
<dbReference type="AlphaFoldDB" id="A0A239KWB4"/>
<feature type="signal peptide" evidence="1">
    <location>
        <begin position="1"/>
        <end position="27"/>
    </location>
</feature>
<dbReference type="Proteomes" id="UP000198304">
    <property type="component" value="Unassembled WGS sequence"/>
</dbReference>